<comment type="caution">
    <text evidence="1">The sequence shown here is derived from an EMBL/GenBank/DDBJ whole genome shotgun (WGS) entry which is preliminary data.</text>
</comment>
<evidence type="ECO:0000313" key="2">
    <source>
        <dbReference type="Proteomes" id="UP001165083"/>
    </source>
</evidence>
<dbReference type="Proteomes" id="UP001165083">
    <property type="component" value="Unassembled WGS sequence"/>
</dbReference>
<organism evidence="1 2">
    <name type="scientific">Phytophthora lilii</name>
    <dbReference type="NCBI Taxonomy" id="2077276"/>
    <lineage>
        <taxon>Eukaryota</taxon>
        <taxon>Sar</taxon>
        <taxon>Stramenopiles</taxon>
        <taxon>Oomycota</taxon>
        <taxon>Peronosporomycetes</taxon>
        <taxon>Peronosporales</taxon>
        <taxon>Peronosporaceae</taxon>
        <taxon>Phytophthora</taxon>
    </lineage>
</organism>
<evidence type="ECO:0000313" key="1">
    <source>
        <dbReference type="EMBL" id="GMF37337.1"/>
    </source>
</evidence>
<dbReference type="AlphaFoldDB" id="A0A9W6XFD1"/>
<sequence>MLASVANNIRDMGIASACSSDSRRLRHVKTIRLEASPDCGVRHASTMPQMPENLREPKQTHEITNKASKIPLKARRIHK</sequence>
<protein>
    <submittedName>
        <fullName evidence="1">Unnamed protein product</fullName>
    </submittedName>
</protein>
<accession>A0A9W6XFD1</accession>
<keyword evidence="2" id="KW-1185">Reference proteome</keyword>
<gene>
    <name evidence="1" type="ORF">Plil01_001572200</name>
</gene>
<proteinExistence type="predicted"/>
<reference evidence="1" key="1">
    <citation type="submission" date="2023-04" db="EMBL/GenBank/DDBJ databases">
        <title>Phytophthora lilii NBRC 32176.</title>
        <authorList>
            <person name="Ichikawa N."/>
            <person name="Sato H."/>
            <person name="Tonouchi N."/>
        </authorList>
    </citation>
    <scope>NUCLEOTIDE SEQUENCE</scope>
    <source>
        <strain evidence="1">NBRC 32176</strain>
    </source>
</reference>
<name>A0A9W6XFD1_9STRA</name>
<dbReference type="EMBL" id="BSXW01001512">
    <property type="protein sequence ID" value="GMF37337.1"/>
    <property type="molecule type" value="Genomic_DNA"/>
</dbReference>